<feature type="compositionally biased region" description="Pro residues" evidence="1">
    <location>
        <begin position="66"/>
        <end position="79"/>
    </location>
</feature>
<feature type="compositionally biased region" description="Low complexity" evidence="1">
    <location>
        <begin position="17"/>
        <end position="42"/>
    </location>
</feature>
<dbReference type="EMBL" id="JASSZA010000011">
    <property type="protein sequence ID" value="KAK2098926.1"/>
    <property type="molecule type" value="Genomic_DNA"/>
</dbReference>
<sequence>ERGLGTTVPGGRERRQAAAAALGSRARPRTSSPRSPLASSFPTRPRVPPHSPAQVHSNNPSAQLPQPLPRTPSPPPPPGAALYRPLRCPLGAPGQGRARCSFPRLRRRARRRRRSLTALRLSLPRVWRSSNNGTPAFTFWR</sequence>
<evidence type="ECO:0000313" key="2">
    <source>
        <dbReference type="EMBL" id="KAK2098926.1"/>
    </source>
</evidence>
<protein>
    <submittedName>
        <fullName evidence="2">Uncharacterized protein</fullName>
    </submittedName>
</protein>
<evidence type="ECO:0000256" key="1">
    <source>
        <dbReference type="SAM" id="MobiDB-lite"/>
    </source>
</evidence>
<proteinExistence type="predicted"/>
<organism evidence="2 3">
    <name type="scientific">Saguinus oedipus</name>
    <name type="common">Cotton-top tamarin</name>
    <name type="synonym">Oedipomidas oedipus</name>
    <dbReference type="NCBI Taxonomy" id="9490"/>
    <lineage>
        <taxon>Eukaryota</taxon>
        <taxon>Metazoa</taxon>
        <taxon>Chordata</taxon>
        <taxon>Craniata</taxon>
        <taxon>Vertebrata</taxon>
        <taxon>Euteleostomi</taxon>
        <taxon>Mammalia</taxon>
        <taxon>Eutheria</taxon>
        <taxon>Euarchontoglires</taxon>
        <taxon>Primates</taxon>
        <taxon>Haplorrhini</taxon>
        <taxon>Platyrrhini</taxon>
        <taxon>Cebidae</taxon>
        <taxon>Callitrichinae</taxon>
        <taxon>Saguinus</taxon>
    </lineage>
</organism>
<accession>A0ABQ9UPB6</accession>
<gene>
    <name evidence="2" type="ORF">P7K49_024377</name>
</gene>
<dbReference type="Proteomes" id="UP001266305">
    <property type="component" value="Unassembled WGS sequence"/>
</dbReference>
<feature type="region of interest" description="Disordered" evidence="1">
    <location>
        <begin position="1"/>
        <end position="98"/>
    </location>
</feature>
<reference evidence="2 3" key="1">
    <citation type="submission" date="2023-05" db="EMBL/GenBank/DDBJ databases">
        <title>B98-5 Cell Line De Novo Hybrid Assembly: An Optical Mapping Approach.</title>
        <authorList>
            <person name="Kananen K."/>
            <person name="Auerbach J.A."/>
            <person name="Kautto E."/>
            <person name="Blachly J.S."/>
        </authorList>
    </citation>
    <scope>NUCLEOTIDE SEQUENCE [LARGE SCALE GENOMIC DNA]</scope>
    <source>
        <strain evidence="2">B95-8</strain>
        <tissue evidence="2">Cell line</tissue>
    </source>
</reference>
<evidence type="ECO:0000313" key="3">
    <source>
        <dbReference type="Proteomes" id="UP001266305"/>
    </source>
</evidence>
<keyword evidence="3" id="KW-1185">Reference proteome</keyword>
<name>A0ABQ9UPB6_SAGOE</name>
<comment type="caution">
    <text evidence="2">The sequence shown here is derived from an EMBL/GenBank/DDBJ whole genome shotgun (WGS) entry which is preliminary data.</text>
</comment>
<feature type="non-terminal residue" evidence="2">
    <location>
        <position position="1"/>
    </location>
</feature>
<feature type="compositionally biased region" description="Polar residues" evidence="1">
    <location>
        <begin position="54"/>
        <end position="63"/>
    </location>
</feature>